<organism evidence="1 2">
    <name type="scientific">Kordiimonas lipolytica</name>
    <dbReference type="NCBI Taxonomy" id="1662421"/>
    <lineage>
        <taxon>Bacteria</taxon>
        <taxon>Pseudomonadati</taxon>
        <taxon>Pseudomonadota</taxon>
        <taxon>Alphaproteobacteria</taxon>
        <taxon>Kordiimonadales</taxon>
        <taxon>Kordiimonadaceae</taxon>
        <taxon>Kordiimonas</taxon>
    </lineage>
</organism>
<reference evidence="2" key="1">
    <citation type="journal article" date="2019" name="Int. J. Syst. Evol. Microbiol.">
        <title>The Global Catalogue of Microorganisms (GCM) 10K type strain sequencing project: providing services to taxonomists for standard genome sequencing and annotation.</title>
        <authorList>
            <consortium name="The Broad Institute Genomics Platform"/>
            <consortium name="The Broad Institute Genome Sequencing Center for Infectious Disease"/>
            <person name="Wu L."/>
            <person name="Ma J."/>
        </authorList>
    </citation>
    <scope>NUCLEOTIDE SEQUENCE [LARGE SCALE GENOMIC DNA]</scope>
    <source>
        <strain evidence="2">CGMCC 1.15304</strain>
    </source>
</reference>
<keyword evidence="2" id="KW-1185">Reference proteome</keyword>
<name>A0ABV8U7C8_9PROT</name>
<proteinExistence type="predicted"/>
<protein>
    <submittedName>
        <fullName evidence="1">Sce7726 family protein</fullName>
    </submittedName>
</protein>
<dbReference type="InterPro" id="IPR047729">
    <property type="entry name" value="Sce7726-like"/>
</dbReference>
<gene>
    <name evidence="1" type="ORF">ACFO5Q_03925</name>
</gene>
<evidence type="ECO:0000313" key="2">
    <source>
        <dbReference type="Proteomes" id="UP001595776"/>
    </source>
</evidence>
<accession>A0ABV8U7C8</accession>
<dbReference type="EMBL" id="JBHSCR010000002">
    <property type="protein sequence ID" value="MFC4346985.1"/>
    <property type="molecule type" value="Genomic_DNA"/>
</dbReference>
<dbReference type="Proteomes" id="UP001595776">
    <property type="component" value="Unassembled WGS sequence"/>
</dbReference>
<dbReference type="RefSeq" id="WP_156431948.1">
    <property type="nucleotide sequence ID" value="NZ_JBHSCR010000002.1"/>
</dbReference>
<sequence length="219" mass="25064">MKMELKGKNLLRDQDIRLSLVEYLAKSFGGAEHFIALEARYSENERRADVLAVSKEMHAYEIKSDVDKLDRLEDQVADYRATFDFVTVVTTPRHIGSVRKIVSPYVGLLMVSQGLVKSVRKPKRNKRILKRNLISICAKGALLELAGQSFQSTSIADLKKVVERDVPYENVRTAAHEELCRRFRERYADFQEEARHPFRHVDLSLLSATESIQANLLMA</sequence>
<comment type="caution">
    <text evidence="1">The sequence shown here is derived from an EMBL/GenBank/DDBJ whole genome shotgun (WGS) entry which is preliminary data.</text>
</comment>
<evidence type="ECO:0000313" key="1">
    <source>
        <dbReference type="EMBL" id="MFC4346985.1"/>
    </source>
</evidence>
<dbReference type="NCBIfam" id="NF033832">
    <property type="entry name" value="sce7726_fam"/>
    <property type="match status" value="1"/>
</dbReference>